<organism evidence="1 2">
    <name type="scientific">Cognatishimia coralii</name>
    <dbReference type="NCBI Taxonomy" id="3083254"/>
    <lineage>
        <taxon>Bacteria</taxon>
        <taxon>Pseudomonadati</taxon>
        <taxon>Pseudomonadota</taxon>
        <taxon>Alphaproteobacteria</taxon>
        <taxon>Rhodobacterales</taxon>
        <taxon>Paracoccaceae</taxon>
        <taxon>Cognatishimia</taxon>
    </lineage>
</organism>
<dbReference type="Pfam" id="PF04655">
    <property type="entry name" value="APH_6_hur"/>
    <property type="match status" value="1"/>
</dbReference>
<gene>
    <name evidence="1" type="ORF">WG622_10850</name>
</gene>
<proteinExistence type="predicted"/>
<dbReference type="SUPFAM" id="SSF56112">
    <property type="entry name" value="Protein kinase-like (PK-like)"/>
    <property type="match status" value="1"/>
</dbReference>
<dbReference type="EMBL" id="JBBGAZ010000005">
    <property type="protein sequence ID" value="MEJ5218743.1"/>
    <property type="molecule type" value="Genomic_DNA"/>
</dbReference>
<sequence length="285" mass="31823">MPKPSANTRPPRRLIELFAVLESEVLFENSNVAVWRVSTNELPNAALKFYKKGDKGNESDGFAFLSAAEGQYAAKVYDVVRDAALMEYLPGPSLGDLSRAQKDQQAAADLVEVANGLHASKPISGSRTQTVEQWLNALLTIETTSEAATSDRAHFERARQLAKDLLAAPEELCFLHGDLHHDNIRKTAPGYCAFDAKGVLGERAYELANAFRNPKGVETLVRDPDRVRFLRDLWSREFAVAPKRLMQWVCVKTALSISWRSGSRFSQDHEIDLLEIFFGILDETE</sequence>
<dbReference type="InterPro" id="IPR011009">
    <property type="entry name" value="Kinase-like_dom_sf"/>
</dbReference>
<dbReference type="RefSeq" id="WP_339403592.1">
    <property type="nucleotide sequence ID" value="NZ_JBBGAZ010000005.1"/>
</dbReference>
<reference evidence="1 2" key="1">
    <citation type="submission" date="2024-03" db="EMBL/GenBank/DDBJ databases">
        <title>Cognatishimia coralii sp. nov., a marine bacterium isolated from coral surrounding seawater.</title>
        <authorList>
            <person name="Liu X."/>
            <person name="Liu S."/>
            <person name="Sun H."/>
            <person name="Zhang Y."/>
        </authorList>
    </citation>
    <scope>NUCLEOTIDE SEQUENCE [LARGE SCALE GENOMIC DNA]</scope>
    <source>
        <strain evidence="1 2">D5M38</strain>
    </source>
</reference>
<keyword evidence="2" id="KW-1185">Reference proteome</keyword>
<dbReference type="Gene3D" id="3.90.1200.10">
    <property type="match status" value="1"/>
</dbReference>
<evidence type="ECO:0000313" key="2">
    <source>
        <dbReference type="Proteomes" id="UP001368270"/>
    </source>
</evidence>
<protein>
    <submittedName>
        <fullName evidence="1">Aminoglycoside phosphotransferase family protein</fullName>
    </submittedName>
</protein>
<evidence type="ECO:0000313" key="1">
    <source>
        <dbReference type="EMBL" id="MEJ5218743.1"/>
    </source>
</evidence>
<comment type="caution">
    <text evidence="1">The sequence shown here is derived from an EMBL/GenBank/DDBJ whole genome shotgun (WGS) entry which is preliminary data.</text>
</comment>
<dbReference type="InterPro" id="IPR006748">
    <property type="entry name" value="NH2Glyco/OHUrea_AB-resist_kin"/>
</dbReference>
<accession>A0ABU8QH53</accession>
<dbReference type="Proteomes" id="UP001368270">
    <property type="component" value="Unassembled WGS sequence"/>
</dbReference>
<name>A0ABU8QH53_9RHOB</name>